<dbReference type="OrthoDB" id="206354at2759"/>
<dbReference type="EMBL" id="SAEB01000012">
    <property type="protein sequence ID" value="RVD80867.1"/>
    <property type="molecule type" value="Genomic_DNA"/>
</dbReference>
<dbReference type="VEuPathDB" id="FungiDB:DFL_008754"/>
<dbReference type="InterPro" id="IPR019369">
    <property type="entry name" value="Efm5/EEF1AKMT1"/>
</dbReference>
<dbReference type="PANTHER" id="PTHR13200:SF0">
    <property type="entry name" value="EEF1A LYSINE METHYLTRANSFERASE 1"/>
    <property type="match status" value="1"/>
</dbReference>
<evidence type="ECO:0000256" key="2">
    <source>
        <dbReference type="ARBA" id="ARBA00022490"/>
    </source>
</evidence>
<sequence>MEDDDFQLSASTLSALQEFMQEKDARQKRFEELKAQAEADDEERKSTTTGSAAAVTMEDFEADWNASQFWYEEETSRALAEELVEGVMEGDHVALVSAPSVFVKLKNLMKDRLVPKCNIHLFEYDNRFALFGSEFTFYDYNEPLKLPLKFKGFFDRVLVDPPFLSEECQTKAAITVRWLAKSWAGIVGDNTGRPDAIGSRQQQQQRIIVCTGERMKEVVNKMYNKAGVRCTEFEVRHAQGLSNEFRCYTNFESERFKWEKEN</sequence>
<dbReference type="InterPro" id="IPR041370">
    <property type="entry name" value="Mlase_EEF1AKMT1/ZCCHC4"/>
</dbReference>
<dbReference type="HAMAP" id="MF_03187">
    <property type="entry name" value="Methyltr_EFM5"/>
    <property type="match status" value="1"/>
</dbReference>
<accession>A0A436ZPN1</accession>
<keyword evidence="3 5" id="KW-0489">Methyltransferase</keyword>
<comment type="subcellular location">
    <subcellularLocation>
        <location evidence="1 5">Cytoplasm</location>
    </subcellularLocation>
</comment>
<feature type="region of interest" description="Disordered" evidence="6">
    <location>
        <begin position="30"/>
        <end position="51"/>
    </location>
</feature>
<protein>
    <recommendedName>
        <fullName evidence="5">Protein-lysine N-methyltransferase EFM5</fullName>
        <ecNumber evidence="5">2.1.1.-</ecNumber>
    </recommendedName>
    <alternativeName>
        <fullName evidence="5">Elongation factor methyltransferase 5</fullName>
    </alternativeName>
</protein>
<dbReference type="STRING" id="97331.A0A436ZPN1"/>
<name>A0A436ZPN1_ARTFL</name>
<keyword evidence="8" id="KW-1185">Reference proteome</keyword>
<dbReference type="EC" id="2.1.1.-" evidence="5"/>
<gene>
    <name evidence="5" type="primary">EFM5</name>
    <name evidence="7" type="ORF">DFL_008754</name>
</gene>
<feature type="compositionally biased region" description="Basic and acidic residues" evidence="6">
    <location>
        <begin position="30"/>
        <end position="46"/>
    </location>
</feature>
<evidence type="ECO:0000256" key="1">
    <source>
        <dbReference type="ARBA" id="ARBA00004496"/>
    </source>
</evidence>
<comment type="caution">
    <text evidence="7">The sequence shown here is derived from an EMBL/GenBank/DDBJ whole genome shotgun (WGS) entry which is preliminary data.</text>
</comment>
<evidence type="ECO:0000256" key="3">
    <source>
        <dbReference type="ARBA" id="ARBA00022603"/>
    </source>
</evidence>
<dbReference type="GO" id="GO:0005737">
    <property type="term" value="C:cytoplasm"/>
    <property type="evidence" value="ECO:0007669"/>
    <property type="project" value="UniProtKB-SubCell"/>
</dbReference>
<keyword evidence="2 5" id="KW-0963">Cytoplasm</keyword>
<comment type="function">
    <text evidence="5">S-adenosyl-L-methionine-dependent protein-lysine N-methyltransferase that trimethylates elongation factor 1-alpha at 'Lys-79'.</text>
</comment>
<evidence type="ECO:0000256" key="5">
    <source>
        <dbReference type="HAMAP-Rule" id="MF_03187"/>
    </source>
</evidence>
<organism evidence="7 8">
    <name type="scientific">Arthrobotrys flagrans</name>
    <name type="common">Nematode-trapping fungus</name>
    <name type="synonym">Trichothecium flagrans</name>
    <dbReference type="NCBI Taxonomy" id="97331"/>
    <lineage>
        <taxon>Eukaryota</taxon>
        <taxon>Fungi</taxon>
        <taxon>Dikarya</taxon>
        <taxon>Ascomycota</taxon>
        <taxon>Pezizomycotina</taxon>
        <taxon>Orbiliomycetes</taxon>
        <taxon>Orbiliales</taxon>
        <taxon>Orbiliaceae</taxon>
        <taxon>Arthrobotrys</taxon>
    </lineage>
</organism>
<dbReference type="PANTHER" id="PTHR13200">
    <property type="entry name" value="EEF1A LYSINE METHYLTRANSFERASE 1"/>
    <property type="match status" value="1"/>
</dbReference>
<evidence type="ECO:0000256" key="4">
    <source>
        <dbReference type="ARBA" id="ARBA00022679"/>
    </source>
</evidence>
<dbReference type="Proteomes" id="UP000283090">
    <property type="component" value="Unassembled WGS sequence"/>
</dbReference>
<evidence type="ECO:0000313" key="8">
    <source>
        <dbReference type="Proteomes" id="UP000283090"/>
    </source>
</evidence>
<dbReference type="GO" id="GO:0032259">
    <property type="term" value="P:methylation"/>
    <property type="evidence" value="ECO:0007669"/>
    <property type="project" value="UniProtKB-KW"/>
</dbReference>
<proteinExistence type="inferred from homology"/>
<evidence type="ECO:0000256" key="6">
    <source>
        <dbReference type="SAM" id="MobiDB-lite"/>
    </source>
</evidence>
<dbReference type="AlphaFoldDB" id="A0A436ZPN1"/>
<comment type="similarity">
    <text evidence="5">Belongs to the class I-like SAM-binding methyltransferase superfamily. EFM5 family.</text>
</comment>
<reference evidence="7 8" key="1">
    <citation type="submission" date="2019-01" db="EMBL/GenBank/DDBJ databases">
        <title>Intercellular communication is required for trap formation in the nematode-trapping fungus Duddingtonia flagrans.</title>
        <authorList>
            <person name="Youssar L."/>
            <person name="Wernet V."/>
            <person name="Hensel N."/>
            <person name="Hildebrandt H.-G."/>
            <person name="Fischer R."/>
        </authorList>
    </citation>
    <scope>NUCLEOTIDE SEQUENCE [LARGE SCALE GENOMIC DNA]</scope>
    <source>
        <strain evidence="7 8">CBS H-5679</strain>
    </source>
</reference>
<dbReference type="GO" id="GO:0016279">
    <property type="term" value="F:protein-lysine N-methyltransferase activity"/>
    <property type="evidence" value="ECO:0007669"/>
    <property type="project" value="UniProtKB-UniRule"/>
</dbReference>
<dbReference type="Pfam" id="PF10237">
    <property type="entry name" value="N6-adenineMlase"/>
    <property type="match status" value="1"/>
</dbReference>
<keyword evidence="4 5" id="KW-0808">Transferase</keyword>
<evidence type="ECO:0000313" key="7">
    <source>
        <dbReference type="EMBL" id="RVD80867.1"/>
    </source>
</evidence>